<evidence type="ECO:0000313" key="1">
    <source>
        <dbReference type="EMBL" id="DAD94291.1"/>
    </source>
</evidence>
<dbReference type="EMBL" id="BK015176">
    <property type="protein sequence ID" value="DAD94291.1"/>
    <property type="molecule type" value="Genomic_DNA"/>
</dbReference>
<protein>
    <submittedName>
        <fullName evidence="1">Capsid protein</fullName>
    </submittedName>
</protein>
<reference evidence="1" key="1">
    <citation type="journal article" date="2021" name="Proc. Natl. Acad. Sci. U.S.A.">
        <title>A Catalog of Tens of Thousands of Viruses from Human Metagenomes Reveals Hidden Associations with Chronic Diseases.</title>
        <authorList>
            <person name="Tisza M.J."/>
            <person name="Buck C.B."/>
        </authorList>
    </citation>
    <scope>NUCLEOTIDE SEQUENCE</scope>
    <source>
        <strain evidence="1">CttFh17</strain>
    </source>
</reference>
<accession>A0A8S5NJN2</accession>
<sequence>MQRLRFNEMSDVIIEKFDETKYKNFSRLCVDTAKGTVKQYSIEEANDKIRKTIIEMAGLSETPTPNEVRKAFKKQSVREAVFEVIEETVEDTLVSGWTSSPVFQKYVEVKTLALGQTNKFYTKDPCIITVAEIADGHHSIERQRLGAGKEFGVSVKSYGAKVYMEMSRFLQGVEDWSELINKIAEAFTRLINTLLHEAVMSAGTSLPVPAKWNIRGELNAANHDKFVKLISDVQLATGGVATIVGTKVALAGLKNLGDIQWVSEAAKNDVYNTGRIGTFEGTQIIELPQAFKENDVEHYLEDDTKLLILPSNIDKFVKMYYEGMDETKEVSESGDNADDTKEYEFKSCFGIKTMTNTRFGTWTIGA</sequence>
<name>A0A8S5NJN2_9CAUD</name>
<organism evidence="1">
    <name type="scientific">Siphoviridae sp. cttFh17</name>
    <dbReference type="NCBI Taxonomy" id="2826491"/>
    <lineage>
        <taxon>Viruses</taxon>
        <taxon>Duplodnaviria</taxon>
        <taxon>Heunggongvirae</taxon>
        <taxon>Uroviricota</taxon>
        <taxon>Caudoviricetes</taxon>
    </lineage>
</organism>
<proteinExistence type="predicted"/>